<sequence>MAKFLNTSDPIWSYMTTSNMRRYDCKVDVTDDMHDEDVLFRRFFGYRRVIISDWMLFLHGHLYQKSTRYRATTAIYNAMKVSFREQGTPLDTETLLFQDMNNTCGIVEVGDMASAGQGLTYELRVKNSSIEAPNQTDCFKEYQKMVKKAKVTVTYLPACQNILIGMNNIIAGGSPDNGAIGLLYFISWI</sequence>
<dbReference type="Gene3D" id="2.40.128.20">
    <property type="match status" value="1"/>
</dbReference>
<dbReference type="InterPro" id="IPR012674">
    <property type="entry name" value="Calycin"/>
</dbReference>
<reference evidence="1" key="1">
    <citation type="submission" date="2020-03" db="EMBL/GenBank/DDBJ databases">
        <title>A transcriptome and proteome of the tick Rhipicephalus microplus shaped by the genetic composition of its hosts and developmental stage.</title>
        <authorList>
            <person name="Garcia G.R."/>
            <person name="Ribeiro J.M.C."/>
            <person name="Maruyama S.R."/>
            <person name="Gardinasse L.G."/>
            <person name="Nelson K."/>
            <person name="Ferreira B.R."/>
            <person name="Andrade T.G."/>
            <person name="Santos I.K.F.M."/>
        </authorList>
    </citation>
    <scope>NUCLEOTIDE SEQUENCE</scope>
    <source>
        <strain evidence="1">NSGR</strain>
        <tissue evidence="1">Salivary glands</tissue>
    </source>
</reference>
<protein>
    <submittedName>
        <fullName evidence="1">Putative lipocalin lipocalin</fullName>
    </submittedName>
</protein>
<organism evidence="1">
    <name type="scientific">Rhipicephalus microplus</name>
    <name type="common">Cattle tick</name>
    <name type="synonym">Boophilus microplus</name>
    <dbReference type="NCBI Taxonomy" id="6941"/>
    <lineage>
        <taxon>Eukaryota</taxon>
        <taxon>Metazoa</taxon>
        <taxon>Ecdysozoa</taxon>
        <taxon>Arthropoda</taxon>
        <taxon>Chelicerata</taxon>
        <taxon>Arachnida</taxon>
        <taxon>Acari</taxon>
        <taxon>Parasitiformes</taxon>
        <taxon>Ixodida</taxon>
        <taxon>Ixodoidea</taxon>
        <taxon>Ixodidae</taxon>
        <taxon>Rhipicephalinae</taxon>
        <taxon>Rhipicephalus</taxon>
        <taxon>Boophilus</taxon>
    </lineage>
</organism>
<dbReference type="EMBL" id="GIKN01004032">
    <property type="protein sequence ID" value="NIE46305.1"/>
    <property type="molecule type" value="Transcribed_RNA"/>
</dbReference>
<dbReference type="VEuPathDB" id="VectorBase:LOC119168445"/>
<dbReference type="AlphaFoldDB" id="A0A6G5A5M5"/>
<dbReference type="OrthoDB" id="10402174at2759"/>
<proteinExistence type="predicted"/>
<accession>A0A6G5A5M5</accession>
<evidence type="ECO:0000313" key="1">
    <source>
        <dbReference type="EMBL" id="NIE46305.1"/>
    </source>
</evidence>
<name>A0A6G5A5M5_RHIMP</name>